<dbReference type="InterPro" id="IPR036691">
    <property type="entry name" value="Endo/exonu/phosph_ase_sf"/>
</dbReference>
<dbReference type="Pfam" id="PF13966">
    <property type="entry name" value="zf-RVT"/>
    <property type="match status" value="2"/>
</dbReference>
<dbReference type="PROSITE" id="PS50878">
    <property type="entry name" value="RT_POL"/>
    <property type="match status" value="1"/>
</dbReference>
<dbReference type="InterPro" id="IPR005135">
    <property type="entry name" value="Endo/exonuclease/phosphatase"/>
</dbReference>
<dbReference type="InterPro" id="IPR000477">
    <property type="entry name" value="RT_dom"/>
</dbReference>
<evidence type="ECO:0000313" key="3">
    <source>
        <dbReference type="EMBL" id="RVW96962.1"/>
    </source>
</evidence>
<dbReference type="Gene3D" id="3.60.10.10">
    <property type="entry name" value="Endonuclease/exonuclease/phosphatase"/>
    <property type="match status" value="1"/>
</dbReference>
<sequence>MTEEALLAEVSRYEPVFDVLGGDRVHFSSSTLSGCDRAMVVGGVRDPVVIDEGVGYQAPLRALLIDGSPWETGTEEGKNRGFRSKESEDLEEEEDQGSGWDDSSLAKFRVVRSLGVGRFLDWGVLNARGAAGGVLVFWDKRVLELEGMEVGLFSVSCRFKNCEDGFNWIFSGVYGPTVKRYRELFWEKLGAICGLWSDPWCIGGDFNLIRFPNESRRGGRLSSSMRRFSEVIDDLDLRDLPLQGGPFTWSGGLNNQAMTRLDRFLVSKDWEGHFKGAVQCTLPRPVSDHFPILLDGGGVRRGPVPFRFANVWLKEEGFKDLLKGWWMFLGQVGVNKKVALDKVNFWDGQEKLRPLSLEELEARKVAKGDFEKWALMEEVSWRQKSREVWLREGDRNTGFFHKMANSHRRRNCLSKIKVDGVWLTEEQEIKRGVLDWRRFFSEEEVLKALSDLNGDKAPGPDGFPIRFVRSLNSTFLVLIPKKPGAEDLRDFRPISLVGGLYKLLAKVLANRLKKVVGKVVSSAQNAFVEGRQILDAALIANEAIDSLLKRNESGVLCKLDLEKAYDHINWNFLLFVLQSMGFGEKWIGWISWCISTATFSILINGTPEGYFNSSRGLRQGDPLSPYLFVIGMEALSRLIHRAVGEGFLSGCRVDGRGGNGALVSHLLFADDTLVFCEASEDQMVHLSWLLMWFEAISGLRINLDKSEILPVGRVENLALEAGCKVGRLPSSYLGIPLGANHKSVAVWDGVEERFRKRLALWKRQFISKGGRITLIRSTLSSMPIYLMSLLRMPRVVSLRLEKIQRDFLWGGGALERKPHLVNWDTVCMDKRKGGLGVRRLSILNRALLCKWNWRFAIERENFWRHVISRKFGEEEGGWSSREVRESYGVGFWKEIRKEGALMQNKVAFLVGNGRRVKFWKDIWWGNFPLCNSFPSLYAFASSKEAWVEEFWDTSGVEGAWSPRFSRPFNDWEVEEVERLLVTIRGARLSPFMEDRMMWKVTSNGSFSVKSLYNDLSSRRAGLFPHGLIWNPSVPSKVSFFAWEASWGKVLTMDQLKKRGWAVANRCFLCCEEEESIDHIFIHCSKARALWELLFALFGVCWVLHLRLERPLLNGGALCWARSIERCGRQPRCASFGRFGWKETGLLSIMSKSKGGLGVKSLSLLNKTLLAKWNWRFANEREALWNQVIRGKYGEDRGGWCSREVREAHGMGLWKGIRVDWKLVSDRLAFIVGNGRRRRHKDLWRGFRVKELLRMWRIWCPGLKPRVPKISFFAWEATWGKALTLDMVQKRGWALANRCFICLEKEENINHLLLHCSRTRALWDLLFALFGVSWVLPSSVRETLLSWNGFFLGKNRKKAWRAAPLHIFWTVSKERNRLAFKDELLSIQRLKHSFILTLWAEAKLFIDDCPLTIANFIDWLGSK</sequence>
<dbReference type="Pfam" id="PF03372">
    <property type="entry name" value="Exo_endo_phos"/>
    <property type="match status" value="1"/>
</dbReference>
<accession>A0A438IJR5</accession>
<dbReference type="EMBL" id="QGNW01000104">
    <property type="protein sequence ID" value="RVW96962.1"/>
    <property type="molecule type" value="Genomic_DNA"/>
</dbReference>
<dbReference type="PANTHER" id="PTHR33116">
    <property type="entry name" value="REVERSE TRANSCRIPTASE ZINC-BINDING DOMAIN-CONTAINING PROTEIN-RELATED-RELATED"/>
    <property type="match status" value="1"/>
</dbReference>
<dbReference type="InterPro" id="IPR043502">
    <property type="entry name" value="DNA/RNA_pol_sf"/>
</dbReference>
<feature type="domain" description="Reverse transcriptase" evidence="2">
    <location>
        <begin position="460"/>
        <end position="737"/>
    </location>
</feature>
<dbReference type="GO" id="GO:0003824">
    <property type="term" value="F:catalytic activity"/>
    <property type="evidence" value="ECO:0007669"/>
    <property type="project" value="InterPro"/>
</dbReference>
<dbReference type="CDD" id="cd01650">
    <property type="entry name" value="RT_nLTR_like"/>
    <property type="match status" value="1"/>
</dbReference>
<dbReference type="SUPFAM" id="SSF56672">
    <property type="entry name" value="DNA/RNA polymerases"/>
    <property type="match status" value="1"/>
</dbReference>
<evidence type="ECO:0000259" key="2">
    <source>
        <dbReference type="PROSITE" id="PS50878"/>
    </source>
</evidence>
<reference evidence="3 4" key="1">
    <citation type="journal article" date="2018" name="PLoS Genet.">
        <title>Population sequencing reveals clonal diversity and ancestral inbreeding in the grapevine cultivar Chardonnay.</title>
        <authorList>
            <person name="Roach M.J."/>
            <person name="Johnson D.L."/>
            <person name="Bohlmann J."/>
            <person name="van Vuuren H.J."/>
            <person name="Jones S.J."/>
            <person name="Pretorius I.S."/>
            <person name="Schmidt S.A."/>
            <person name="Borneman A.R."/>
        </authorList>
    </citation>
    <scope>NUCLEOTIDE SEQUENCE [LARGE SCALE GENOMIC DNA]</scope>
    <source>
        <strain evidence="4">cv. Chardonnay</strain>
        <tissue evidence="3">Leaf</tissue>
    </source>
</reference>
<protein>
    <submittedName>
        <fullName evidence="3">Putative ribonuclease H protein</fullName>
    </submittedName>
</protein>
<dbReference type="PANTHER" id="PTHR33116:SF78">
    <property type="entry name" value="OS12G0587133 PROTEIN"/>
    <property type="match status" value="1"/>
</dbReference>
<feature type="region of interest" description="Disordered" evidence="1">
    <location>
        <begin position="68"/>
        <end position="100"/>
    </location>
</feature>
<evidence type="ECO:0000313" key="4">
    <source>
        <dbReference type="Proteomes" id="UP000288805"/>
    </source>
</evidence>
<evidence type="ECO:0000256" key="1">
    <source>
        <dbReference type="SAM" id="MobiDB-lite"/>
    </source>
</evidence>
<comment type="caution">
    <text evidence="3">The sequence shown here is derived from an EMBL/GenBank/DDBJ whole genome shotgun (WGS) entry which is preliminary data.</text>
</comment>
<dbReference type="SUPFAM" id="SSF56219">
    <property type="entry name" value="DNase I-like"/>
    <property type="match status" value="1"/>
</dbReference>
<dbReference type="InterPro" id="IPR026960">
    <property type="entry name" value="RVT-Znf"/>
</dbReference>
<name>A0A438IJR5_VITVI</name>
<proteinExistence type="predicted"/>
<gene>
    <name evidence="3" type="primary">VvCHDp000001_848</name>
    <name evidence="3" type="ORF">CK203_032293</name>
</gene>
<feature type="compositionally biased region" description="Basic and acidic residues" evidence="1">
    <location>
        <begin position="75"/>
        <end position="87"/>
    </location>
</feature>
<dbReference type="Proteomes" id="UP000288805">
    <property type="component" value="Unassembled WGS sequence"/>
</dbReference>
<dbReference type="Pfam" id="PF00078">
    <property type="entry name" value="RVT_1"/>
    <property type="match status" value="1"/>
</dbReference>
<organism evidence="3 4">
    <name type="scientific">Vitis vinifera</name>
    <name type="common">Grape</name>
    <dbReference type="NCBI Taxonomy" id="29760"/>
    <lineage>
        <taxon>Eukaryota</taxon>
        <taxon>Viridiplantae</taxon>
        <taxon>Streptophyta</taxon>
        <taxon>Embryophyta</taxon>
        <taxon>Tracheophyta</taxon>
        <taxon>Spermatophyta</taxon>
        <taxon>Magnoliopsida</taxon>
        <taxon>eudicotyledons</taxon>
        <taxon>Gunneridae</taxon>
        <taxon>Pentapetalae</taxon>
        <taxon>rosids</taxon>
        <taxon>Vitales</taxon>
        <taxon>Vitaceae</taxon>
        <taxon>Viteae</taxon>
        <taxon>Vitis</taxon>
    </lineage>
</organism>